<dbReference type="PROSITE" id="PS51257">
    <property type="entry name" value="PROKAR_LIPOPROTEIN"/>
    <property type="match status" value="1"/>
</dbReference>
<evidence type="ECO:0000313" key="5">
    <source>
        <dbReference type="Proteomes" id="UP001167831"/>
    </source>
</evidence>
<dbReference type="InterPro" id="IPR013728">
    <property type="entry name" value="BT_3987-like_N"/>
</dbReference>
<reference evidence="4" key="1">
    <citation type="submission" date="2023-06" db="EMBL/GenBank/DDBJ databases">
        <authorList>
            <person name="Zeman M."/>
            <person name="Kubasova T."/>
            <person name="Jahodarova E."/>
            <person name="Nykrynova M."/>
            <person name="Rychlik I."/>
        </authorList>
    </citation>
    <scope>NUCLEOTIDE SEQUENCE</scope>
    <source>
        <strain evidence="4">ET15</strain>
        <strain evidence="3">ET37</strain>
    </source>
</reference>
<dbReference type="EMBL" id="JAUEIF010000001">
    <property type="protein sequence ID" value="MDN0023921.1"/>
    <property type="molecule type" value="Genomic_DNA"/>
</dbReference>
<name>A0AAW7JST0_9BACT</name>
<feature type="domain" description="BT-3044-like C-terminal" evidence="2">
    <location>
        <begin position="168"/>
        <end position="306"/>
    </location>
</feature>
<dbReference type="InterPro" id="IPR025371">
    <property type="entry name" value="BT_3044-like_C"/>
</dbReference>
<protein>
    <submittedName>
        <fullName evidence="4">DUF4361 domain-containing protein</fullName>
    </submittedName>
</protein>
<dbReference type="AlphaFoldDB" id="A0AAW7JST0"/>
<sequence length="325" mass="36893">MKRIYFNKIMKGVAAAAVLFGAASCSDDLDYELFTKYTYLMNNGWQENIEMEINEDNTVDLPVYFGVNGTTGNSKDISLTLAVDEDTLADYNFDKNKYDEESYYLLLPEDCYAFDKTVYTIPAGSLNAGGVCKIDLNKLREHNIYAEYVLPIKIATSEGEPVGPSKYTKALYFLNLKNEYSGIYSGNGNMKQIGTSYTTQATGKQLYAISRKECYLYAGNVDRTTTGRSSFILNLHFNDDGTIKLTALNDAIELKEISGTYNFKFYENTSDTRKLIMMTTLYLKYEYKDITITDRDVRYSYEATLTKSEDVFKSDYPDASIEVED</sequence>
<evidence type="ECO:0000313" key="3">
    <source>
        <dbReference type="EMBL" id="MDN0021424.1"/>
    </source>
</evidence>
<dbReference type="RefSeq" id="WP_068857328.1">
    <property type="nucleotide sequence ID" value="NZ_JAUEIE010000001.1"/>
</dbReference>
<reference evidence="4" key="2">
    <citation type="submission" date="2023-08" db="EMBL/GenBank/DDBJ databases">
        <title>Identification and characterization of horizontal gene transfer across gut microbiota members of farm animals based on homology search.</title>
        <authorList>
            <person name="Schwarzerova J."/>
            <person name="Nykrynova M."/>
            <person name="Jureckova K."/>
            <person name="Cejkova D."/>
            <person name="Rychlik I."/>
        </authorList>
    </citation>
    <scope>NUCLEOTIDE SEQUENCE</scope>
    <source>
        <strain evidence="4">ET15</strain>
        <strain evidence="3">ET37</strain>
    </source>
</reference>
<organism evidence="4 6">
    <name type="scientific">Leyella lascolaii</name>
    <dbReference type="NCBI Taxonomy" id="1776379"/>
    <lineage>
        <taxon>Bacteria</taxon>
        <taxon>Pseudomonadati</taxon>
        <taxon>Bacteroidota</taxon>
        <taxon>Bacteroidia</taxon>
        <taxon>Bacteroidales</taxon>
        <taxon>Prevotellaceae</taxon>
        <taxon>Leyella</taxon>
    </lineage>
</organism>
<dbReference type="Pfam" id="PF08522">
    <property type="entry name" value="BT_3987-like_N"/>
    <property type="match status" value="1"/>
</dbReference>
<evidence type="ECO:0000313" key="4">
    <source>
        <dbReference type="EMBL" id="MDN0023921.1"/>
    </source>
</evidence>
<gene>
    <name evidence="3" type="ORF">QVN81_00070</name>
    <name evidence="4" type="ORF">QVN84_00065</name>
</gene>
<feature type="domain" description="BT-3987-like N-terminal" evidence="1">
    <location>
        <begin position="38"/>
        <end position="160"/>
    </location>
</feature>
<comment type="caution">
    <text evidence="4">The sequence shown here is derived from an EMBL/GenBank/DDBJ whole genome shotgun (WGS) entry which is preliminary data.</text>
</comment>
<keyword evidence="5" id="KW-1185">Reference proteome</keyword>
<dbReference type="Proteomes" id="UP001168478">
    <property type="component" value="Unassembled WGS sequence"/>
</dbReference>
<dbReference type="Pfam" id="PF14274">
    <property type="entry name" value="BT_3044-like_C"/>
    <property type="match status" value="1"/>
</dbReference>
<evidence type="ECO:0000259" key="2">
    <source>
        <dbReference type="Pfam" id="PF14274"/>
    </source>
</evidence>
<evidence type="ECO:0000313" key="6">
    <source>
        <dbReference type="Proteomes" id="UP001168478"/>
    </source>
</evidence>
<proteinExistence type="predicted"/>
<dbReference type="Proteomes" id="UP001167831">
    <property type="component" value="Unassembled WGS sequence"/>
</dbReference>
<accession>A0AAW7JST0</accession>
<dbReference type="EMBL" id="JAUEIE010000001">
    <property type="protein sequence ID" value="MDN0021424.1"/>
    <property type="molecule type" value="Genomic_DNA"/>
</dbReference>
<dbReference type="Gene3D" id="2.40.128.440">
    <property type="entry name" value="Uncharacterised protein PF14274, DUF4361"/>
    <property type="match status" value="1"/>
</dbReference>
<dbReference type="Gene3D" id="2.60.40.1740">
    <property type="entry name" value="hypothetical protein (bacova_03559)"/>
    <property type="match status" value="1"/>
</dbReference>
<evidence type="ECO:0000259" key="1">
    <source>
        <dbReference type="Pfam" id="PF08522"/>
    </source>
</evidence>